<dbReference type="AlphaFoldDB" id="A0A518EZJ6"/>
<comment type="subcellular location">
    <subcellularLocation>
        <location evidence="1">Membrane</location>
        <topology evidence="1">Multi-pass membrane protein</topology>
    </subcellularLocation>
</comment>
<evidence type="ECO:0000256" key="1">
    <source>
        <dbReference type="ARBA" id="ARBA00004141"/>
    </source>
</evidence>
<evidence type="ECO:0000313" key="7">
    <source>
        <dbReference type="Proteomes" id="UP000320390"/>
    </source>
</evidence>
<dbReference type="Pfam" id="PF13564">
    <property type="entry name" value="DoxX_2"/>
    <property type="match status" value="1"/>
</dbReference>
<evidence type="ECO:0000256" key="2">
    <source>
        <dbReference type="ARBA" id="ARBA00022692"/>
    </source>
</evidence>
<proteinExistence type="predicted"/>
<feature type="transmembrane region" description="Helical" evidence="5">
    <location>
        <begin position="7"/>
        <end position="30"/>
    </location>
</feature>
<dbReference type="EMBL" id="CP036434">
    <property type="protein sequence ID" value="QDV09515.1"/>
    <property type="molecule type" value="Genomic_DNA"/>
</dbReference>
<accession>A0A518EZJ6</accession>
<gene>
    <name evidence="6" type="ORF">Poly30_50730</name>
</gene>
<evidence type="ECO:0000256" key="3">
    <source>
        <dbReference type="ARBA" id="ARBA00022989"/>
    </source>
</evidence>
<feature type="transmembrane region" description="Helical" evidence="5">
    <location>
        <begin position="60"/>
        <end position="82"/>
    </location>
</feature>
<dbReference type="Proteomes" id="UP000320390">
    <property type="component" value="Chromosome"/>
</dbReference>
<sequence length="113" mass="12412">MQIAFEVCRAISALAFVGYGVACLGTQHMVAEFDRFGLSQFRKLVGALELLGGLGLVAGYFYRPLLLISAGGLTLLMLLGVWTRIRIRDSVIETLPAAAFLGLNFFVFWYAVF</sequence>
<evidence type="ECO:0000313" key="6">
    <source>
        <dbReference type="EMBL" id="QDV09515.1"/>
    </source>
</evidence>
<keyword evidence="3 5" id="KW-1133">Transmembrane helix</keyword>
<keyword evidence="7" id="KW-1185">Reference proteome</keyword>
<dbReference type="RefSeq" id="WP_419190634.1">
    <property type="nucleotide sequence ID" value="NZ_CP036434.1"/>
</dbReference>
<evidence type="ECO:0000256" key="4">
    <source>
        <dbReference type="ARBA" id="ARBA00023136"/>
    </source>
</evidence>
<keyword evidence="4 5" id="KW-0472">Membrane</keyword>
<dbReference type="InterPro" id="IPR032808">
    <property type="entry name" value="DoxX"/>
</dbReference>
<evidence type="ECO:0008006" key="8">
    <source>
        <dbReference type="Google" id="ProtNLM"/>
    </source>
</evidence>
<protein>
    <recommendedName>
        <fullName evidence="8">DoxX</fullName>
    </recommendedName>
</protein>
<evidence type="ECO:0000256" key="5">
    <source>
        <dbReference type="SAM" id="Phobius"/>
    </source>
</evidence>
<reference evidence="6 7" key="1">
    <citation type="submission" date="2019-02" db="EMBL/GenBank/DDBJ databases">
        <title>Deep-cultivation of Planctomycetes and their phenomic and genomic characterization uncovers novel biology.</title>
        <authorList>
            <person name="Wiegand S."/>
            <person name="Jogler M."/>
            <person name="Boedeker C."/>
            <person name="Pinto D."/>
            <person name="Vollmers J."/>
            <person name="Rivas-Marin E."/>
            <person name="Kohn T."/>
            <person name="Peeters S.H."/>
            <person name="Heuer A."/>
            <person name="Rast P."/>
            <person name="Oberbeckmann S."/>
            <person name="Bunk B."/>
            <person name="Jeske O."/>
            <person name="Meyerdierks A."/>
            <person name="Storesund J.E."/>
            <person name="Kallscheuer N."/>
            <person name="Luecker S."/>
            <person name="Lage O.M."/>
            <person name="Pohl T."/>
            <person name="Merkel B.J."/>
            <person name="Hornburger P."/>
            <person name="Mueller R.-W."/>
            <person name="Bruemmer F."/>
            <person name="Labrenz M."/>
            <person name="Spormann A.M."/>
            <person name="Op den Camp H."/>
            <person name="Overmann J."/>
            <person name="Amann R."/>
            <person name="Jetten M.S.M."/>
            <person name="Mascher T."/>
            <person name="Medema M.H."/>
            <person name="Devos D.P."/>
            <person name="Kaster A.-K."/>
            <person name="Ovreas L."/>
            <person name="Rohde M."/>
            <person name="Galperin M.Y."/>
            <person name="Jogler C."/>
        </authorList>
    </citation>
    <scope>NUCLEOTIDE SEQUENCE [LARGE SCALE GENOMIC DNA]</scope>
    <source>
        <strain evidence="6 7">Poly30</strain>
    </source>
</reference>
<dbReference type="GO" id="GO:0016020">
    <property type="term" value="C:membrane"/>
    <property type="evidence" value="ECO:0007669"/>
    <property type="project" value="UniProtKB-SubCell"/>
</dbReference>
<name>A0A518EZJ6_9BACT</name>
<organism evidence="6 7">
    <name type="scientific">Saltatorellus ferox</name>
    <dbReference type="NCBI Taxonomy" id="2528018"/>
    <lineage>
        <taxon>Bacteria</taxon>
        <taxon>Pseudomonadati</taxon>
        <taxon>Planctomycetota</taxon>
        <taxon>Planctomycetia</taxon>
        <taxon>Planctomycetia incertae sedis</taxon>
        <taxon>Saltatorellus</taxon>
    </lineage>
</organism>
<keyword evidence="2 5" id="KW-0812">Transmembrane</keyword>
<feature type="transmembrane region" description="Helical" evidence="5">
    <location>
        <begin position="94"/>
        <end position="112"/>
    </location>
</feature>